<evidence type="ECO:0000256" key="9">
    <source>
        <dbReference type="ARBA" id="ARBA00022989"/>
    </source>
</evidence>
<keyword evidence="10 12" id="KW-0472">Membrane</keyword>
<dbReference type="Proteomes" id="UP001217089">
    <property type="component" value="Unassembled WGS sequence"/>
</dbReference>
<dbReference type="InterPro" id="IPR036412">
    <property type="entry name" value="HAD-like_sf"/>
</dbReference>
<dbReference type="Gene3D" id="3.40.1110.10">
    <property type="entry name" value="Calcium-transporting ATPase, cytoplasmic domain N"/>
    <property type="match status" value="1"/>
</dbReference>
<dbReference type="SUPFAM" id="SSF81660">
    <property type="entry name" value="Metal cation-transporting ATPase, ATP-binding domain N"/>
    <property type="match status" value="1"/>
</dbReference>
<dbReference type="EC" id="7.6.2.1" evidence="12"/>
<feature type="transmembrane region" description="Helical" evidence="12">
    <location>
        <begin position="873"/>
        <end position="891"/>
    </location>
</feature>
<feature type="transmembrane region" description="Helical" evidence="12">
    <location>
        <begin position="126"/>
        <end position="148"/>
    </location>
</feature>
<dbReference type="InterPro" id="IPR023298">
    <property type="entry name" value="ATPase_P-typ_TM_dom_sf"/>
</dbReference>
<keyword evidence="6 12" id="KW-0067">ATP-binding</keyword>
<protein>
    <recommendedName>
        <fullName evidence="12">Phospholipid-transporting ATPase</fullName>
        <ecNumber evidence="12">7.6.2.1</ecNumber>
    </recommendedName>
</protein>
<dbReference type="NCBIfam" id="TIGR01494">
    <property type="entry name" value="ATPase_P-type"/>
    <property type="match status" value="1"/>
</dbReference>
<dbReference type="InterPro" id="IPR006539">
    <property type="entry name" value="P-type_ATPase_IV"/>
</dbReference>
<comment type="catalytic activity">
    <reaction evidence="11 12">
        <text>ATP + H2O + phospholipidSide 1 = ADP + phosphate + phospholipidSide 2.</text>
        <dbReference type="EC" id="7.6.2.1"/>
    </reaction>
</comment>
<dbReference type="Gene3D" id="2.70.150.10">
    <property type="entry name" value="Calcium-transporting ATPase, cytoplasmic transduction domain A"/>
    <property type="match status" value="1"/>
</dbReference>
<dbReference type="PANTHER" id="PTHR24092">
    <property type="entry name" value="PROBABLE PHOSPHOLIPID-TRANSPORTING ATPASE"/>
    <property type="match status" value="1"/>
</dbReference>
<evidence type="ECO:0000313" key="15">
    <source>
        <dbReference type="EMBL" id="KAJ8299834.1"/>
    </source>
</evidence>
<dbReference type="Pfam" id="PF13246">
    <property type="entry name" value="Cation_ATPase"/>
    <property type="match status" value="1"/>
</dbReference>
<reference evidence="15 16" key="1">
    <citation type="submission" date="2022-12" db="EMBL/GenBank/DDBJ databases">
        <title>Chromosome-level genome of Tegillarca granosa.</title>
        <authorList>
            <person name="Kim J."/>
        </authorList>
    </citation>
    <scope>NUCLEOTIDE SEQUENCE [LARGE SCALE GENOMIC DNA]</scope>
    <source>
        <strain evidence="15">Teg-2019</strain>
        <tissue evidence="15">Adductor muscle</tissue>
    </source>
</reference>
<feature type="domain" description="P-type ATPase N-terminal" evidence="13">
    <location>
        <begin position="18"/>
        <end position="84"/>
    </location>
</feature>
<feature type="transmembrane region" description="Helical" evidence="12">
    <location>
        <begin position="755"/>
        <end position="777"/>
    </location>
</feature>
<dbReference type="PANTHER" id="PTHR24092:SF190">
    <property type="entry name" value="PHOSPHOLIPID-TRANSPORTING ATPASE"/>
    <property type="match status" value="1"/>
</dbReference>
<evidence type="ECO:0000256" key="8">
    <source>
        <dbReference type="ARBA" id="ARBA00022967"/>
    </source>
</evidence>
<dbReference type="InterPro" id="IPR032630">
    <property type="entry name" value="P_typ_ATPase_c"/>
</dbReference>
<keyword evidence="4" id="KW-0479">Metal-binding</keyword>
<comment type="subcellular location">
    <subcellularLocation>
        <location evidence="1 12">Membrane</location>
        <topology evidence="1 12">Multi-pass membrane protein</topology>
    </subcellularLocation>
</comment>
<evidence type="ECO:0000259" key="13">
    <source>
        <dbReference type="Pfam" id="PF16209"/>
    </source>
</evidence>
<keyword evidence="16" id="KW-1185">Reference proteome</keyword>
<feature type="transmembrane region" description="Helical" evidence="12">
    <location>
        <begin position="783"/>
        <end position="804"/>
    </location>
</feature>
<dbReference type="InterPro" id="IPR044492">
    <property type="entry name" value="P_typ_ATPase_HD_dom"/>
</dbReference>
<evidence type="ECO:0000256" key="4">
    <source>
        <dbReference type="ARBA" id="ARBA00022723"/>
    </source>
</evidence>
<dbReference type="InterPro" id="IPR008250">
    <property type="entry name" value="ATPase_P-typ_transduc_dom_A_sf"/>
</dbReference>
<evidence type="ECO:0000256" key="1">
    <source>
        <dbReference type="ARBA" id="ARBA00004141"/>
    </source>
</evidence>
<comment type="similarity">
    <text evidence="2 12">Belongs to the cation transport ATPase (P-type) (TC 3.A.3) family. Type IV subfamily.</text>
</comment>
<dbReference type="InterPro" id="IPR001757">
    <property type="entry name" value="P_typ_ATPase"/>
</dbReference>
<comment type="caution">
    <text evidence="15">The sequence shown here is derived from an EMBL/GenBank/DDBJ whole genome shotgun (WGS) entry which is preliminary data.</text>
</comment>
<accession>A0ABQ9E697</accession>
<dbReference type="NCBIfam" id="TIGR01652">
    <property type="entry name" value="ATPase-Plipid"/>
    <property type="match status" value="1"/>
</dbReference>
<dbReference type="InterPro" id="IPR023299">
    <property type="entry name" value="ATPase_P-typ_cyto_dom_N"/>
</dbReference>
<proteinExistence type="inferred from homology"/>
<dbReference type="InterPro" id="IPR032631">
    <property type="entry name" value="P-type_ATPase_N"/>
</dbReference>
<feature type="transmembrane region" description="Helical" evidence="12">
    <location>
        <begin position="939"/>
        <end position="962"/>
    </location>
</feature>
<feature type="domain" description="P-type ATPase C-terminal" evidence="14">
    <location>
        <begin position="720"/>
        <end position="968"/>
    </location>
</feature>
<feature type="transmembrane region" description="Helical" evidence="12">
    <location>
        <begin position="59"/>
        <end position="81"/>
    </location>
</feature>
<feature type="transmembrane region" description="Helical" evidence="12">
    <location>
        <begin position="903"/>
        <end position="927"/>
    </location>
</feature>
<name>A0ABQ9E697_TEGGR</name>
<dbReference type="Pfam" id="PF16209">
    <property type="entry name" value="PhoLip_ATPase_N"/>
    <property type="match status" value="1"/>
</dbReference>
<dbReference type="SUPFAM" id="SSF56784">
    <property type="entry name" value="HAD-like"/>
    <property type="match status" value="1"/>
</dbReference>
<dbReference type="PRINTS" id="PR00119">
    <property type="entry name" value="CATATPASE"/>
</dbReference>
<keyword evidence="3 12" id="KW-0812">Transmembrane</keyword>
<evidence type="ECO:0000256" key="10">
    <source>
        <dbReference type="ARBA" id="ARBA00023136"/>
    </source>
</evidence>
<dbReference type="SUPFAM" id="SSF81665">
    <property type="entry name" value="Calcium ATPase, transmembrane domain M"/>
    <property type="match status" value="1"/>
</dbReference>
<evidence type="ECO:0000259" key="14">
    <source>
        <dbReference type="Pfam" id="PF16212"/>
    </source>
</evidence>
<dbReference type="SFLD" id="SFLDF00027">
    <property type="entry name" value="p-type_atpase"/>
    <property type="match status" value="1"/>
</dbReference>
<evidence type="ECO:0000313" key="16">
    <source>
        <dbReference type="Proteomes" id="UP001217089"/>
    </source>
</evidence>
<keyword evidence="9 12" id="KW-1133">Transmembrane helix</keyword>
<organism evidence="15 16">
    <name type="scientific">Tegillarca granosa</name>
    <name type="common">Malaysian cockle</name>
    <name type="synonym">Anadara granosa</name>
    <dbReference type="NCBI Taxonomy" id="220873"/>
    <lineage>
        <taxon>Eukaryota</taxon>
        <taxon>Metazoa</taxon>
        <taxon>Spiralia</taxon>
        <taxon>Lophotrochozoa</taxon>
        <taxon>Mollusca</taxon>
        <taxon>Bivalvia</taxon>
        <taxon>Autobranchia</taxon>
        <taxon>Pteriomorphia</taxon>
        <taxon>Arcoida</taxon>
        <taxon>Arcoidea</taxon>
        <taxon>Arcidae</taxon>
        <taxon>Tegillarca</taxon>
    </lineage>
</organism>
<dbReference type="Gene3D" id="3.40.50.1000">
    <property type="entry name" value="HAD superfamily/HAD-like"/>
    <property type="match status" value="1"/>
</dbReference>
<dbReference type="Pfam" id="PF16212">
    <property type="entry name" value="PhoLip_ATPase_C"/>
    <property type="match status" value="1"/>
</dbReference>
<sequence>MNFLPCRAERPPELERIIKANDPAHNTQFRYANNFICTSKYNLLTFFPKNLFEQLQRIANTYFISLLILQLIPAISSLPFYTTVLPLAFVLGMTAIKDAVDDFFFIMNIKKGNCLNFKSFIKLNSLMFPLTFLLNLTIIEIILLNTSFAPIGQSKMFLGGNSTKRHRSDDQVNSRLSYVLRDGKIVEEKWHKVVVGDIIKMENNQFVAADLLLLSTSEPHSLCYIETAELDGETNLKVRQALPETAAIGDNEVEMSRFNAEINCEPPNNKLNILVSDDNVPYHDYFFMWINWDVKMYYAKVDTPAKARTTTLNEELGQIEYIFSDKTGTLTQNIMTFNKCSINGKSYGDVTDEFGNPIEITERTPKVDLSDNLYAETTFEFYDQKLVDQTKKNEEAKQFFRLLSLCHTVMPEINEEGKLEYQAQSPDEAALVSAARNFGFVFKVIVKKDGKIKLLCKGADSLIYERLDPSCSDLKELTTHHLNEFAQDGLRTLCLAVKDIPESYFTTWKQKHHEASTSLENRDEKVDALYEEIEKNMILIGATAIEDKLQDGVPDTIANLALAGIKIWVLTGDKQETAINIGYSCRLLTDEMEEVFVIDDGEKKLDEEVMIANGAYFNGQTTNIHLDNQDNEFALVINGHSLIHALTKDLEKLLLDLGTSCKAVICCRVTPLQKALVVDLIKKNKQSITLSIGDGANDVSMIKTAHIGVGISGQEGMQAVLASDYAICQFRYLERLLLVHGRWSYLRMCKFLKYFFYKNFAFTLCHFWFAFFCGFSAQTLYDPYFITFYNVFYSSIPILILGSADQDVNDYYSLRYPKLYTPGITNMLLNKKIFILSAMEGVITSLVLFFIPYGAFYYSVDSTGKDSADHQTLGVAVASILVVIVNLRCGVDTAYWTGFNHVAIWGSIIFYYCFVLAMYASVFNYQYEGVAYEVFSSPKFWFCLLLVAVILLVPIFAYRFYYLTVHPTLSDRVRLKQRMTKTKGKDIHFRRASTLRRSTRSLRSGYAFAHQEGFGELITSGLNMRQRAEEKIEQKNPVQLTKVKKFDVSPKPETVPYPPESILYGENHPHDTDQNKHVIFTISFIHKLLRALKIELGLLCENHLEFTCHFSDFNFLLFSLPSNYIFEMKKKLNEKI</sequence>
<dbReference type="PROSITE" id="PS00154">
    <property type="entry name" value="ATPASE_E1_E2"/>
    <property type="match status" value="1"/>
</dbReference>
<evidence type="ECO:0000256" key="6">
    <source>
        <dbReference type="ARBA" id="ARBA00022840"/>
    </source>
</evidence>
<keyword evidence="8 12" id="KW-1278">Translocase</keyword>
<feature type="transmembrane region" description="Helical" evidence="12">
    <location>
        <begin position="833"/>
        <end position="853"/>
    </location>
</feature>
<gene>
    <name evidence="15" type="ORF">KUTeg_022581</name>
</gene>
<dbReference type="InterPro" id="IPR018303">
    <property type="entry name" value="ATPase_P-typ_P_site"/>
</dbReference>
<keyword evidence="5 12" id="KW-0547">Nucleotide-binding</keyword>
<evidence type="ECO:0000256" key="5">
    <source>
        <dbReference type="ARBA" id="ARBA00022741"/>
    </source>
</evidence>
<evidence type="ECO:0000256" key="3">
    <source>
        <dbReference type="ARBA" id="ARBA00022692"/>
    </source>
</evidence>
<evidence type="ECO:0000256" key="7">
    <source>
        <dbReference type="ARBA" id="ARBA00022842"/>
    </source>
</evidence>
<evidence type="ECO:0000256" key="11">
    <source>
        <dbReference type="ARBA" id="ARBA00034036"/>
    </source>
</evidence>
<keyword evidence="7 12" id="KW-0460">Magnesium</keyword>
<dbReference type="InterPro" id="IPR023214">
    <property type="entry name" value="HAD_sf"/>
</dbReference>
<evidence type="ECO:0000256" key="12">
    <source>
        <dbReference type="RuleBase" id="RU362033"/>
    </source>
</evidence>
<dbReference type="SFLD" id="SFLDG00002">
    <property type="entry name" value="C1.7:_P-type_atpase_like"/>
    <property type="match status" value="1"/>
</dbReference>
<dbReference type="SFLD" id="SFLDS00003">
    <property type="entry name" value="Haloacid_Dehalogenase"/>
    <property type="match status" value="1"/>
</dbReference>
<dbReference type="SUPFAM" id="SSF81653">
    <property type="entry name" value="Calcium ATPase, transduction domain A"/>
    <property type="match status" value="1"/>
</dbReference>
<dbReference type="EMBL" id="JARBDR010000920">
    <property type="protein sequence ID" value="KAJ8299834.1"/>
    <property type="molecule type" value="Genomic_DNA"/>
</dbReference>
<evidence type="ECO:0000256" key="2">
    <source>
        <dbReference type="ARBA" id="ARBA00008109"/>
    </source>
</evidence>